<reference evidence="4 5" key="1">
    <citation type="submission" date="2018-06" db="EMBL/GenBank/DDBJ databases">
        <title>Complete Genome Sequence of Desulfobacter hydrogenophilus (DSM3380).</title>
        <authorList>
            <person name="Marietou A."/>
            <person name="Schreiber L."/>
            <person name="Marshall I."/>
            <person name="Jorgensen B."/>
        </authorList>
    </citation>
    <scope>NUCLEOTIDE SEQUENCE [LARGE SCALE GENOMIC DNA]</scope>
    <source>
        <strain evidence="4 5">DSM 3380</strain>
    </source>
</reference>
<dbReference type="AlphaFoldDB" id="A0A328FFR8"/>
<evidence type="ECO:0000256" key="1">
    <source>
        <dbReference type="SAM" id="SignalP"/>
    </source>
</evidence>
<evidence type="ECO:0000313" key="5">
    <source>
        <dbReference type="Proteomes" id="UP000248798"/>
    </source>
</evidence>
<dbReference type="OrthoDB" id="6337169at2"/>
<dbReference type="Pfam" id="PF07589">
    <property type="entry name" value="PEP-CTERM"/>
    <property type="match status" value="1"/>
</dbReference>
<evidence type="ECO:0000259" key="2">
    <source>
        <dbReference type="Pfam" id="PF07589"/>
    </source>
</evidence>
<evidence type="ECO:0000313" key="6">
    <source>
        <dbReference type="Proteomes" id="UP000293902"/>
    </source>
</evidence>
<feature type="chain" id="PRO_5030062974" evidence="1">
    <location>
        <begin position="25"/>
        <end position="291"/>
    </location>
</feature>
<dbReference type="Proteomes" id="UP000293902">
    <property type="component" value="Chromosome"/>
</dbReference>
<dbReference type="PROSITE" id="PS51257">
    <property type="entry name" value="PROKAR_LIPOPROTEIN"/>
    <property type="match status" value="1"/>
</dbReference>
<evidence type="ECO:0000313" key="4">
    <source>
        <dbReference type="EMBL" id="RAM01885.1"/>
    </source>
</evidence>
<reference evidence="3 6" key="2">
    <citation type="submission" date="2019-02" db="EMBL/GenBank/DDBJ databases">
        <title>Complete genome sequence of Desulfobacter hydrogenophilus AcRS1.</title>
        <authorList>
            <person name="Marietou A."/>
            <person name="Lund M.B."/>
            <person name="Marshall I.P.G."/>
            <person name="Schreiber L."/>
            <person name="Jorgensen B."/>
        </authorList>
    </citation>
    <scope>NUCLEOTIDE SEQUENCE [LARGE SCALE GENOMIC DNA]</scope>
    <source>
        <strain evidence="3 6">AcRS1</strain>
    </source>
</reference>
<dbReference type="Proteomes" id="UP000248798">
    <property type="component" value="Unassembled WGS sequence"/>
</dbReference>
<proteinExistence type="predicted"/>
<dbReference type="EMBL" id="QLNI01000021">
    <property type="protein sequence ID" value="RAM01885.1"/>
    <property type="molecule type" value="Genomic_DNA"/>
</dbReference>
<keyword evidence="1" id="KW-0732">Signal</keyword>
<accession>A0A328FFR8</accession>
<sequence length="291" mass="31764">MKKNFLSVLLVVIFSCFLANTAFALNSYLDIGTDWIGDTDGDSLTYDFNELQYLANTTSTQYDTNEDGTLTVGDKFNDEGNAYITTLLPVEAPLDTEGLNFTYQFTFTWEDFVGEVVEINEGITTDSITTKYTEGTINFYLDDGYTTATHGSGLGTSDDANFGDGELVATVEISSGVGHSNFEAGTLTFTGGDYSLHGEFTFLKNDFWYEAITGDDLKEKYVDIGWLLGYTAGDTDNEAFDQNPGTTDDVLYTIDARHDASFSISAVPEPTTIMLLGFGLLGIAGVARKNR</sequence>
<feature type="domain" description="Ice-binding protein C-terminal" evidence="2">
    <location>
        <begin position="266"/>
        <end position="289"/>
    </location>
</feature>
<keyword evidence="6" id="KW-1185">Reference proteome</keyword>
<dbReference type="InterPro" id="IPR013424">
    <property type="entry name" value="Ice-binding_C"/>
</dbReference>
<feature type="signal peptide" evidence="1">
    <location>
        <begin position="1"/>
        <end position="24"/>
    </location>
</feature>
<dbReference type="RefSeq" id="WP_111956776.1">
    <property type="nucleotide sequence ID" value="NZ_CP036313.1"/>
</dbReference>
<organism evidence="4 5">
    <name type="scientific">Desulfobacter hydrogenophilus</name>
    <dbReference type="NCBI Taxonomy" id="2291"/>
    <lineage>
        <taxon>Bacteria</taxon>
        <taxon>Pseudomonadati</taxon>
        <taxon>Thermodesulfobacteriota</taxon>
        <taxon>Desulfobacteria</taxon>
        <taxon>Desulfobacterales</taxon>
        <taxon>Desulfobacteraceae</taxon>
        <taxon>Desulfobacter</taxon>
    </lineage>
</organism>
<evidence type="ECO:0000313" key="3">
    <source>
        <dbReference type="EMBL" id="QBH13698.1"/>
    </source>
</evidence>
<name>A0A328FFR8_9BACT</name>
<dbReference type="NCBIfam" id="TIGR02595">
    <property type="entry name" value="PEP_CTERM"/>
    <property type="match status" value="1"/>
</dbReference>
<protein>
    <submittedName>
        <fullName evidence="3">PEP-CTERM sorting domain-containing protein</fullName>
    </submittedName>
</protein>
<dbReference type="EMBL" id="CP036313">
    <property type="protein sequence ID" value="QBH13698.1"/>
    <property type="molecule type" value="Genomic_DNA"/>
</dbReference>
<gene>
    <name evidence="4" type="ORF">DO021_11485</name>
    <name evidence="3" type="ORF">EYB58_12665</name>
</gene>